<organism evidence="2 3">
    <name type="scientific">Holothuria leucospilota</name>
    <name type="common">Black long sea cucumber</name>
    <name type="synonym">Mertensiothuria leucospilota</name>
    <dbReference type="NCBI Taxonomy" id="206669"/>
    <lineage>
        <taxon>Eukaryota</taxon>
        <taxon>Metazoa</taxon>
        <taxon>Echinodermata</taxon>
        <taxon>Eleutherozoa</taxon>
        <taxon>Echinozoa</taxon>
        <taxon>Holothuroidea</taxon>
        <taxon>Aspidochirotacea</taxon>
        <taxon>Aspidochirotida</taxon>
        <taxon>Holothuriidae</taxon>
        <taxon>Holothuria</taxon>
    </lineage>
</organism>
<dbReference type="Proteomes" id="UP001152320">
    <property type="component" value="Chromosome 13"/>
</dbReference>
<reference evidence="2" key="1">
    <citation type="submission" date="2021-10" db="EMBL/GenBank/DDBJ databases">
        <title>Tropical sea cucumber genome reveals ecological adaptation and Cuvierian tubules defense mechanism.</title>
        <authorList>
            <person name="Chen T."/>
        </authorList>
    </citation>
    <scope>NUCLEOTIDE SEQUENCE</scope>
    <source>
        <strain evidence="2">Nanhai2018</strain>
        <tissue evidence="2">Muscle</tissue>
    </source>
</reference>
<feature type="transmembrane region" description="Helical" evidence="1">
    <location>
        <begin position="152"/>
        <end position="171"/>
    </location>
</feature>
<feature type="transmembrane region" description="Helical" evidence="1">
    <location>
        <begin position="400"/>
        <end position="421"/>
    </location>
</feature>
<keyword evidence="1" id="KW-0472">Membrane</keyword>
<feature type="transmembrane region" description="Helical" evidence="1">
    <location>
        <begin position="274"/>
        <end position="296"/>
    </location>
</feature>
<dbReference type="PANTHER" id="PTHR11360:SF284">
    <property type="entry name" value="EG:103B4.3 PROTEIN-RELATED"/>
    <property type="match status" value="1"/>
</dbReference>
<feature type="transmembrane region" description="Helical" evidence="1">
    <location>
        <begin position="458"/>
        <end position="479"/>
    </location>
</feature>
<evidence type="ECO:0000256" key="1">
    <source>
        <dbReference type="SAM" id="Phobius"/>
    </source>
</evidence>
<dbReference type="Gene3D" id="1.20.1250.20">
    <property type="entry name" value="MFS general substrate transporter like domains"/>
    <property type="match status" value="2"/>
</dbReference>
<dbReference type="InterPro" id="IPR050327">
    <property type="entry name" value="Proton-linked_MCT"/>
</dbReference>
<comment type="caution">
    <text evidence="2">The sequence shown here is derived from an EMBL/GenBank/DDBJ whole genome shotgun (WGS) entry which is preliminary data.</text>
</comment>
<dbReference type="InterPro" id="IPR036259">
    <property type="entry name" value="MFS_trans_sf"/>
</dbReference>
<feature type="transmembrane region" description="Helical" evidence="1">
    <location>
        <begin position="491"/>
        <end position="516"/>
    </location>
</feature>
<dbReference type="GO" id="GO:0008028">
    <property type="term" value="F:monocarboxylic acid transmembrane transporter activity"/>
    <property type="evidence" value="ECO:0007669"/>
    <property type="project" value="TreeGrafter"/>
</dbReference>
<evidence type="ECO:0000313" key="2">
    <source>
        <dbReference type="EMBL" id="KAJ8030758.1"/>
    </source>
</evidence>
<dbReference type="PANTHER" id="PTHR11360">
    <property type="entry name" value="MONOCARBOXYLATE TRANSPORTER"/>
    <property type="match status" value="1"/>
</dbReference>
<proteinExistence type="predicted"/>
<dbReference type="Pfam" id="PF07690">
    <property type="entry name" value="MFS_1"/>
    <property type="match status" value="1"/>
</dbReference>
<dbReference type="SUPFAM" id="SSF103473">
    <property type="entry name" value="MFS general substrate transporter"/>
    <property type="match status" value="1"/>
</dbReference>
<feature type="transmembrane region" description="Helical" evidence="1">
    <location>
        <begin position="364"/>
        <end position="388"/>
    </location>
</feature>
<feature type="transmembrane region" description="Helical" evidence="1">
    <location>
        <begin position="308"/>
        <end position="325"/>
    </location>
</feature>
<name>A0A9Q1BQB5_HOLLE</name>
<feature type="transmembrane region" description="Helical" evidence="1">
    <location>
        <begin position="183"/>
        <end position="202"/>
    </location>
</feature>
<sequence>MQVQTEAPRAPDGGWGWTALAASFLAVTIVTGYVKGIGVFLVEWQLYFNVGAKDVAWIGMTTGCIYKTAGVVASSLSVRFGSRAVIIAGGLVMCKGLPLLIRVMLDVFSVKTPLQRLRPSDVNDHLVGFGISLAYTPSLTVIGYYFHKRLGFANGVAFSGSGLGLMVMPPLTQLLLDYFDWRGTIQIIGGLSLLVCLCGLLMRPTEREKFWMTKQIRIRKRSMKESTQSTESPFATPYPFGDYQKETPNRSRVAKCLFSVIKSGGFHLICENKILIYLCFAFMWAAFGSYSSTVFFNAKAVFDVGISPLQASYLISAIGIGDLIGRMGHGIFLDRKWISPPSMYIVFSFVTAVVNLVNPLCQNFITLLLCALVFGIFNGPITSLQLMILRGVLPPGDVSVGFGVLLFFNGFALVAGVFMMGKSKLEDVIDYVKRAFVLPFIHLYQTKRSLELYGSLGFNYQLCLIGLTCSIAYIMKILYRNTALLYPNLWNLGIACLPKNIIVRVFVFVNNIFVYICYLKNNGFLFDATGNYDYSFIAAGASFFFSGSLILLNLLYETKLCQSATTDNQNGEAEAPDTKDNHTTQLSAAYDGPAAENEEIFVVCDLTV</sequence>
<keyword evidence="1" id="KW-0812">Transmembrane</keyword>
<keyword evidence="1" id="KW-1133">Transmembrane helix</keyword>
<dbReference type="InterPro" id="IPR011701">
    <property type="entry name" value="MFS"/>
</dbReference>
<dbReference type="AlphaFoldDB" id="A0A9Q1BQB5"/>
<evidence type="ECO:0000313" key="3">
    <source>
        <dbReference type="Proteomes" id="UP001152320"/>
    </source>
</evidence>
<feature type="transmembrane region" description="Helical" evidence="1">
    <location>
        <begin position="84"/>
        <end position="105"/>
    </location>
</feature>
<dbReference type="OrthoDB" id="6499973at2759"/>
<dbReference type="EMBL" id="JAIZAY010000013">
    <property type="protein sequence ID" value="KAJ8030758.1"/>
    <property type="molecule type" value="Genomic_DNA"/>
</dbReference>
<accession>A0A9Q1BQB5</accession>
<feature type="transmembrane region" description="Helical" evidence="1">
    <location>
        <begin position="125"/>
        <end position="145"/>
    </location>
</feature>
<feature type="transmembrane region" description="Helical" evidence="1">
    <location>
        <begin position="536"/>
        <end position="556"/>
    </location>
</feature>
<protein>
    <submittedName>
        <fullName evidence="2">Monocarboxylate transporter 12</fullName>
    </submittedName>
</protein>
<keyword evidence="3" id="KW-1185">Reference proteome</keyword>
<feature type="transmembrane region" description="Helical" evidence="1">
    <location>
        <begin position="337"/>
        <end position="358"/>
    </location>
</feature>
<gene>
    <name evidence="2" type="ORF">HOLleu_27253</name>
</gene>
<feature type="transmembrane region" description="Helical" evidence="1">
    <location>
        <begin position="15"/>
        <end position="34"/>
    </location>
</feature>